<gene>
    <name evidence="2" type="ORF">BC781_101406</name>
</gene>
<comment type="caution">
    <text evidence="2">The sequence shown here is derived from an EMBL/GenBank/DDBJ whole genome shotgun (WGS) entry which is preliminary data.</text>
</comment>
<name>A0A315ZEM9_SEDFL</name>
<dbReference type="AlphaFoldDB" id="A0A315ZEM9"/>
<reference evidence="2 3" key="1">
    <citation type="submission" date="2018-03" db="EMBL/GenBank/DDBJ databases">
        <title>Genomic Encyclopedia of Archaeal and Bacterial Type Strains, Phase II (KMG-II): from individual species to whole genera.</title>
        <authorList>
            <person name="Goeker M."/>
        </authorList>
    </citation>
    <scope>NUCLEOTIDE SEQUENCE [LARGE SCALE GENOMIC DNA]</scope>
    <source>
        <strain evidence="2 3">DSM 28229</strain>
    </source>
</reference>
<keyword evidence="3" id="KW-1185">Reference proteome</keyword>
<keyword evidence="1" id="KW-0732">Signal</keyword>
<feature type="chain" id="PRO_5016430114" evidence="1">
    <location>
        <begin position="21"/>
        <end position="175"/>
    </location>
</feature>
<sequence>MRHLFFVMAFLYAINFSASAQTITTELFKGEKRSMIVTITDSIDSKITFIDLGSDEYEILIEAPDKNGGYSSIRNDLKITDLSGKTYLSRIFKSRYSTSRGVRVANQWWYPHYVKAYISKDEAESIFKNGLGLVSIETKKGTISCDFSGGEKTKEEWEKALAEFSKLETKSTSYY</sequence>
<protein>
    <submittedName>
        <fullName evidence="2">Uncharacterized protein</fullName>
    </submittedName>
</protein>
<accession>A0A315ZEM9</accession>
<proteinExistence type="predicted"/>
<dbReference type="RefSeq" id="WP_146201600.1">
    <property type="nucleotide sequence ID" value="NZ_QGDO01000001.1"/>
</dbReference>
<dbReference type="EMBL" id="QGDO01000001">
    <property type="protein sequence ID" value="PWJ44056.1"/>
    <property type="molecule type" value="Genomic_DNA"/>
</dbReference>
<organism evidence="2 3">
    <name type="scientific">Sediminitomix flava</name>
    <dbReference type="NCBI Taxonomy" id="379075"/>
    <lineage>
        <taxon>Bacteria</taxon>
        <taxon>Pseudomonadati</taxon>
        <taxon>Bacteroidota</taxon>
        <taxon>Cytophagia</taxon>
        <taxon>Cytophagales</taxon>
        <taxon>Flammeovirgaceae</taxon>
        <taxon>Sediminitomix</taxon>
    </lineage>
</organism>
<dbReference type="Proteomes" id="UP000245535">
    <property type="component" value="Unassembled WGS sequence"/>
</dbReference>
<evidence type="ECO:0000313" key="3">
    <source>
        <dbReference type="Proteomes" id="UP000245535"/>
    </source>
</evidence>
<feature type="signal peptide" evidence="1">
    <location>
        <begin position="1"/>
        <end position="20"/>
    </location>
</feature>
<evidence type="ECO:0000256" key="1">
    <source>
        <dbReference type="SAM" id="SignalP"/>
    </source>
</evidence>
<evidence type="ECO:0000313" key="2">
    <source>
        <dbReference type="EMBL" id="PWJ44056.1"/>
    </source>
</evidence>